<dbReference type="Proteomes" id="UP000724584">
    <property type="component" value="Unassembled WGS sequence"/>
</dbReference>
<evidence type="ECO:0000313" key="2">
    <source>
        <dbReference type="Proteomes" id="UP000724584"/>
    </source>
</evidence>
<gene>
    <name evidence="1" type="ORF">F5144DRAFT_490992</name>
</gene>
<proteinExistence type="predicted"/>
<protein>
    <submittedName>
        <fullName evidence="1">Uncharacterized protein</fullName>
    </submittedName>
</protein>
<keyword evidence="2" id="KW-1185">Reference proteome</keyword>
<reference evidence="1 2" key="1">
    <citation type="journal article" date="2021" name="Nat. Commun.">
        <title>Genetic determinants of endophytism in the Arabidopsis root mycobiome.</title>
        <authorList>
            <person name="Mesny F."/>
            <person name="Miyauchi S."/>
            <person name="Thiergart T."/>
            <person name="Pickel B."/>
            <person name="Atanasova L."/>
            <person name="Karlsson M."/>
            <person name="Huettel B."/>
            <person name="Barry K.W."/>
            <person name="Haridas S."/>
            <person name="Chen C."/>
            <person name="Bauer D."/>
            <person name="Andreopoulos W."/>
            <person name="Pangilinan J."/>
            <person name="LaButti K."/>
            <person name="Riley R."/>
            <person name="Lipzen A."/>
            <person name="Clum A."/>
            <person name="Drula E."/>
            <person name="Henrissat B."/>
            <person name="Kohler A."/>
            <person name="Grigoriev I.V."/>
            <person name="Martin F.M."/>
            <person name="Hacquard S."/>
        </authorList>
    </citation>
    <scope>NUCLEOTIDE SEQUENCE [LARGE SCALE GENOMIC DNA]</scope>
    <source>
        <strain evidence="1 2">MPI-SDFR-AT-0079</strain>
    </source>
</reference>
<accession>A0ACB7P9W1</accession>
<comment type="caution">
    <text evidence="1">The sequence shown here is derived from an EMBL/GenBank/DDBJ whole genome shotgun (WGS) entry which is preliminary data.</text>
</comment>
<dbReference type="EMBL" id="JAGIZQ010000004">
    <property type="protein sequence ID" value="KAH6632848.1"/>
    <property type="molecule type" value="Genomic_DNA"/>
</dbReference>
<organism evidence="1 2">
    <name type="scientific">Chaetomium tenue</name>
    <dbReference type="NCBI Taxonomy" id="1854479"/>
    <lineage>
        <taxon>Eukaryota</taxon>
        <taxon>Fungi</taxon>
        <taxon>Dikarya</taxon>
        <taxon>Ascomycota</taxon>
        <taxon>Pezizomycotina</taxon>
        <taxon>Sordariomycetes</taxon>
        <taxon>Sordariomycetidae</taxon>
        <taxon>Sordariales</taxon>
        <taxon>Chaetomiaceae</taxon>
        <taxon>Chaetomium</taxon>
    </lineage>
</organism>
<sequence length="398" mass="42445">MWRKKYYEHPRRLALAAVAKETVAMTPTIASGLPHLDPTKSETLDLANLPPLDPSKCPRFQTMHPDGPTPVYGTTTRVFSQDTFDAALAMPASVLSIPPSANPTPKPTPTTETEASTLALLKTTATSPAHLNPTTAPRVAVLNMASERSPGGGWLKGASAQEEALCFRSTLAASLHRALYPIRERAGLYTRDVVIFRGAAADGHKLMVPEVGVAELPVVGVLSVAGIRRPEVRPVGGEGAEGASASGETEGAEGSVEDEVDQEEVTDERPGNGSAGRKKWEGKGKAKAPKGPFVFADPAARELTKDKMRLCLRMAGAKGHTMLVLGAIGCGAFRNPPEEVAKCWMEVLSEVEFAGGWFKEIWFAVYDLRNEGNFEIFKEAFDGKVVAALPAPNPPVKG</sequence>
<name>A0ACB7P9W1_9PEZI</name>
<evidence type="ECO:0000313" key="1">
    <source>
        <dbReference type="EMBL" id="KAH6632848.1"/>
    </source>
</evidence>